<gene>
    <name evidence="4" type="primary">T_115</name>
    <name evidence="4" type="ORF">FJT64_025646</name>
</gene>
<dbReference type="EMBL" id="VIIS01001077">
    <property type="protein sequence ID" value="KAF0302257.1"/>
    <property type="molecule type" value="Genomic_DNA"/>
</dbReference>
<feature type="domain" description="Transposable element P transposase-like RNase H" evidence="3">
    <location>
        <begin position="72"/>
        <end position="186"/>
    </location>
</feature>
<dbReference type="AlphaFoldDB" id="A0A6A4W2R5"/>
<feature type="coiled-coil region" evidence="1">
    <location>
        <begin position="1"/>
        <end position="28"/>
    </location>
</feature>
<keyword evidence="2" id="KW-0472">Membrane</keyword>
<proteinExistence type="predicted"/>
<name>A0A6A4W2R5_AMPAM</name>
<organism evidence="4 5">
    <name type="scientific">Amphibalanus amphitrite</name>
    <name type="common">Striped barnacle</name>
    <name type="synonym">Balanus amphitrite</name>
    <dbReference type="NCBI Taxonomy" id="1232801"/>
    <lineage>
        <taxon>Eukaryota</taxon>
        <taxon>Metazoa</taxon>
        <taxon>Ecdysozoa</taxon>
        <taxon>Arthropoda</taxon>
        <taxon>Crustacea</taxon>
        <taxon>Multicrustacea</taxon>
        <taxon>Cirripedia</taxon>
        <taxon>Thoracica</taxon>
        <taxon>Thoracicalcarea</taxon>
        <taxon>Balanomorpha</taxon>
        <taxon>Balanoidea</taxon>
        <taxon>Balanidae</taxon>
        <taxon>Amphibalaninae</taxon>
        <taxon>Amphibalanus</taxon>
    </lineage>
</organism>
<feature type="transmembrane region" description="Helical" evidence="2">
    <location>
        <begin position="217"/>
        <end position="240"/>
    </location>
</feature>
<dbReference type="Proteomes" id="UP000440578">
    <property type="component" value="Unassembled WGS sequence"/>
</dbReference>
<comment type="caution">
    <text evidence="4">The sequence shown here is derived from an EMBL/GenBank/DDBJ whole genome shotgun (WGS) entry which is preliminary data.</text>
</comment>
<evidence type="ECO:0000313" key="5">
    <source>
        <dbReference type="Proteomes" id="UP000440578"/>
    </source>
</evidence>
<keyword evidence="2" id="KW-1133">Transmembrane helix</keyword>
<keyword evidence="5" id="KW-1185">Reference proteome</keyword>
<reference evidence="4 5" key="1">
    <citation type="submission" date="2019-07" db="EMBL/GenBank/DDBJ databases">
        <title>Draft genome assembly of a fouling barnacle, Amphibalanus amphitrite (Darwin, 1854): The first reference genome for Thecostraca.</title>
        <authorList>
            <person name="Kim W."/>
        </authorList>
    </citation>
    <scope>NUCLEOTIDE SEQUENCE [LARGE SCALE GENOMIC DNA]</scope>
    <source>
        <strain evidence="4">SNU_AA5</strain>
        <tissue evidence="4">Soma without cirri and trophi</tissue>
    </source>
</reference>
<evidence type="ECO:0000313" key="4">
    <source>
        <dbReference type="EMBL" id="KAF0302257.1"/>
    </source>
</evidence>
<evidence type="ECO:0000256" key="2">
    <source>
        <dbReference type="SAM" id="Phobius"/>
    </source>
</evidence>
<keyword evidence="2" id="KW-0812">Transmembrane</keyword>
<sequence length="252" mass="28526">MLQWRREKARLLRELRALRRKAAAADSLEEAGVFSKEQLKRLTTSRRLHWKTNDVATALGLRCVSHKAYRVNPGFIEASAAVLDVAVRAMAPLEKLTVVCFDEVALDARFCYDQTADQVLQAGKLQLVMARGLCSGWKQPCFFAYDQPMTPEILTRVIQRLEELGLVVVACVSDMGAENEHMWRKAGVGTNSWIPHPADSNRLVFIHTNAFIKSSCLLLMTFESSNSCCLFFIIIIFNLFKINTYLQRACHN</sequence>
<dbReference type="InterPro" id="IPR048365">
    <property type="entry name" value="TNP-like_RNaseH_N"/>
</dbReference>
<protein>
    <submittedName>
        <fullName evidence="4">Transposable element P transposase</fullName>
    </submittedName>
</protein>
<evidence type="ECO:0000259" key="3">
    <source>
        <dbReference type="Pfam" id="PF21787"/>
    </source>
</evidence>
<keyword evidence="1" id="KW-0175">Coiled coil</keyword>
<dbReference type="Pfam" id="PF21787">
    <property type="entry name" value="TNP-like_RNaseH_N"/>
    <property type="match status" value="1"/>
</dbReference>
<accession>A0A6A4W2R5</accession>
<evidence type="ECO:0000256" key="1">
    <source>
        <dbReference type="SAM" id="Coils"/>
    </source>
</evidence>